<feature type="compositionally biased region" description="Low complexity" evidence="1">
    <location>
        <begin position="119"/>
        <end position="132"/>
    </location>
</feature>
<feature type="non-terminal residue" evidence="2">
    <location>
        <position position="132"/>
    </location>
</feature>
<protein>
    <submittedName>
        <fullName evidence="2">Uncharacterized protein</fullName>
    </submittedName>
</protein>
<gene>
    <name evidence="2" type="ORF">FOZ62_028563</name>
</gene>
<comment type="caution">
    <text evidence="2">The sequence shown here is derived from an EMBL/GenBank/DDBJ whole genome shotgun (WGS) entry which is preliminary data.</text>
</comment>
<feature type="region of interest" description="Disordered" evidence="1">
    <location>
        <begin position="108"/>
        <end position="132"/>
    </location>
</feature>
<accession>A0A7J6TBT5</accession>
<proteinExistence type="predicted"/>
<evidence type="ECO:0000313" key="2">
    <source>
        <dbReference type="EMBL" id="KAF4742754.1"/>
    </source>
</evidence>
<feature type="compositionally biased region" description="Polar residues" evidence="1">
    <location>
        <begin position="108"/>
        <end position="118"/>
    </location>
</feature>
<dbReference type="AlphaFoldDB" id="A0A7J6TBT5"/>
<feature type="region of interest" description="Disordered" evidence="1">
    <location>
        <begin position="1"/>
        <end position="49"/>
    </location>
</feature>
<dbReference type="EMBL" id="JABANM010008346">
    <property type="protein sequence ID" value="KAF4742754.1"/>
    <property type="molecule type" value="Genomic_DNA"/>
</dbReference>
<sequence>KMKAPDQGVRMNLNESLPRREAPSPLSPDDSRSFKLTSPGQLIASGGGKTRFPPLTAALGASAIIDYDAKYRSAIAQLVTTGTHLVSRMSCEGVLPTIMSAALARATVVSSRPSHEQATPSPSTSTNRSPFL</sequence>
<name>A0A7J6TBT5_PEROL</name>
<reference evidence="2 3" key="1">
    <citation type="submission" date="2020-04" db="EMBL/GenBank/DDBJ databases">
        <title>Perkinsus olseni comparative genomics.</title>
        <authorList>
            <person name="Bogema D.R."/>
        </authorList>
    </citation>
    <scope>NUCLEOTIDE SEQUENCE [LARGE SCALE GENOMIC DNA]</scope>
    <source>
        <strain evidence="2">ATCC PRA-205</strain>
    </source>
</reference>
<evidence type="ECO:0000256" key="1">
    <source>
        <dbReference type="SAM" id="MobiDB-lite"/>
    </source>
</evidence>
<dbReference type="Proteomes" id="UP000574390">
    <property type="component" value="Unassembled WGS sequence"/>
</dbReference>
<evidence type="ECO:0000313" key="3">
    <source>
        <dbReference type="Proteomes" id="UP000574390"/>
    </source>
</evidence>
<organism evidence="2 3">
    <name type="scientific">Perkinsus olseni</name>
    <name type="common">Perkinsus atlanticus</name>
    <dbReference type="NCBI Taxonomy" id="32597"/>
    <lineage>
        <taxon>Eukaryota</taxon>
        <taxon>Sar</taxon>
        <taxon>Alveolata</taxon>
        <taxon>Perkinsozoa</taxon>
        <taxon>Perkinsea</taxon>
        <taxon>Perkinsida</taxon>
        <taxon>Perkinsidae</taxon>
        <taxon>Perkinsus</taxon>
    </lineage>
</organism>